<dbReference type="SUPFAM" id="SSF53067">
    <property type="entry name" value="Actin-like ATPase domain"/>
    <property type="match status" value="1"/>
</dbReference>
<sequence>MTEVLALDIGGTKLAAGLVGPDGTVLAHRVVPTPVTDDPEVVFGAVLDLLAPFDAPVIGVGSAGPLDPFGGTVSPLNTPAWRGFPLVKRLTEAYGRPVVLAGDGHCFALAEHWLGAGRGSAALLGMVVSTGVGGGLILADQLILGPSGNAGHIGHAIVDPAGPACACGSRGCVEAYSSGPSLVRWALSQGWVVAAPVPTARDLAASAAAGDPIALAAFDRGARALAAGILSAAAIVDLDTVVIGGGVAASGPILFDPLHRWIAELAGLDFLQGLRVLPARLTEAGVIGAAALAFRR</sequence>
<dbReference type="Gene3D" id="3.30.420.40">
    <property type="match status" value="2"/>
</dbReference>
<dbReference type="RefSeq" id="WP_197006316.1">
    <property type="nucleotide sequence ID" value="NZ_BONS01000006.1"/>
</dbReference>
<dbReference type="InterPro" id="IPR043129">
    <property type="entry name" value="ATPase_NBD"/>
</dbReference>
<comment type="caution">
    <text evidence="2">The sequence shown here is derived from an EMBL/GenBank/DDBJ whole genome shotgun (WGS) entry which is preliminary data.</text>
</comment>
<dbReference type="PANTHER" id="PTHR18964">
    <property type="entry name" value="ROK (REPRESSOR, ORF, KINASE) FAMILY"/>
    <property type="match status" value="1"/>
</dbReference>
<organism evidence="2 3">
    <name type="scientific">Longispora fulva</name>
    <dbReference type="NCBI Taxonomy" id="619741"/>
    <lineage>
        <taxon>Bacteria</taxon>
        <taxon>Bacillati</taxon>
        <taxon>Actinomycetota</taxon>
        <taxon>Actinomycetes</taxon>
        <taxon>Micromonosporales</taxon>
        <taxon>Micromonosporaceae</taxon>
        <taxon>Longispora</taxon>
    </lineage>
</organism>
<reference evidence="2" key="1">
    <citation type="submission" date="2020-11" db="EMBL/GenBank/DDBJ databases">
        <title>Sequencing the genomes of 1000 actinobacteria strains.</title>
        <authorList>
            <person name="Klenk H.-P."/>
        </authorList>
    </citation>
    <scope>NUCLEOTIDE SEQUENCE</scope>
    <source>
        <strain evidence="2">DSM 45356</strain>
    </source>
</reference>
<dbReference type="Proteomes" id="UP000622552">
    <property type="component" value="Unassembled WGS sequence"/>
</dbReference>
<name>A0A8J7GMF6_9ACTN</name>
<dbReference type="PROSITE" id="PS01125">
    <property type="entry name" value="ROK"/>
    <property type="match status" value="1"/>
</dbReference>
<dbReference type="InterPro" id="IPR049874">
    <property type="entry name" value="ROK_cs"/>
</dbReference>
<dbReference type="PANTHER" id="PTHR18964:SF169">
    <property type="entry name" value="N-ACETYLMANNOSAMINE KINASE"/>
    <property type="match status" value="1"/>
</dbReference>
<dbReference type="EC" id="2.7.1.2" evidence="2"/>
<evidence type="ECO:0000313" key="3">
    <source>
        <dbReference type="Proteomes" id="UP000622552"/>
    </source>
</evidence>
<keyword evidence="3" id="KW-1185">Reference proteome</keyword>
<gene>
    <name evidence="2" type="ORF">IW245_005881</name>
</gene>
<keyword evidence="2" id="KW-0808">Transferase</keyword>
<dbReference type="GO" id="GO:0004340">
    <property type="term" value="F:glucokinase activity"/>
    <property type="evidence" value="ECO:0007669"/>
    <property type="project" value="UniProtKB-EC"/>
</dbReference>
<dbReference type="AlphaFoldDB" id="A0A8J7GMF6"/>
<evidence type="ECO:0000256" key="1">
    <source>
        <dbReference type="ARBA" id="ARBA00006479"/>
    </source>
</evidence>
<dbReference type="Pfam" id="PF00480">
    <property type="entry name" value="ROK"/>
    <property type="match status" value="1"/>
</dbReference>
<dbReference type="EMBL" id="JADOUF010000001">
    <property type="protein sequence ID" value="MBG6139687.1"/>
    <property type="molecule type" value="Genomic_DNA"/>
</dbReference>
<proteinExistence type="inferred from homology"/>
<protein>
    <submittedName>
        <fullName evidence="2">Glucokinase</fullName>
        <ecNumber evidence="2">2.7.1.2</ecNumber>
    </submittedName>
</protein>
<dbReference type="InterPro" id="IPR000600">
    <property type="entry name" value="ROK"/>
</dbReference>
<accession>A0A8J7GMF6</accession>
<evidence type="ECO:0000313" key="2">
    <source>
        <dbReference type="EMBL" id="MBG6139687.1"/>
    </source>
</evidence>
<comment type="similarity">
    <text evidence="1">Belongs to the ROK (NagC/XylR) family.</text>
</comment>